<dbReference type="KEGG" id="tko:TK0983"/>
<dbReference type="EnsemblBacteria" id="BAD85172">
    <property type="protein sequence ID" value="BAD85172"/>
    <property type="gene ID" value="TK0983"/>
</dbReference>
<protein>
    <submittedName>
        <fullName evidence="2">Uncharacterized protein</fullName>
    </submittedName>
</protein>
<evidence type="ECO:0000313" key="3">
    <source>
        <dbReference type="Proteomes" id="UP000000536"/>
    </source>
</evidence>
<keyword evidence="1" id="KW-1133">Transmembrane helix</keyword>
<feature type="transmembrane region" description="Helical" evidence="1">
    <location>
        <begin position="352"/>
        <end position="372"/>
    </location>
</feature>
<dbReference type="eggNOG" id="ENOG502N5NB">
    <property type="taxonomic scope" value="Archaea"/>
</dbReference>
<dbReference type="InParanoid" id="Q5JID3"/>
<proteinExistence type="predicted"/>
<dbReference type="HOGENOM" id="CLU_730797_0_0_2"/>
<evidence type="ECO:0000256" key="1">
    <source>
        <dbReference type="SAM" id="Phobius"/>
    </source>
</evidence>
<keyword evidence="1" id="KW-0472">Membrane</keyword>
<dbReference type="AlphaFoldDB" id="Q5JID3"/>
<organism evidence="2 3">
    <name type="scientific">Thermococcus kodakarensis (strain ATCC BAA-918 / JCM 12380 / KOD1)</name>
    <name type="common">Pyrococcus kodakaraensis (strain KOD1)</name>
    <dbReference type="NCBI Taxonomy" id="69014"/>
    <lineage>
        <taxon>Archaea</taxon>
        <taxon>Methanobacteriati</taxon>
        <taxon>Methanobacteriota</taxon>
        <taxon>Thermococci</taxon>
        <taxon>Thermococcales</taxon>
        <taxon>Thermococcaceae</taxon>
        <taxon>Thermococcus</taxon>
    </lineage>
</organism>
<dbReference type="EMBL" id="AP006878">
    <property type="protein sequence ID" value="BAD85172.1"/>
    <property type="molecule type" value="Genomic_DNA"/>
</dbReference>
<reference evidence="2 3" key="1">
    <citation type="journal article" date="2005" name="Genome Res.">
        <title>Complete genome sequence of the hyperthermophilic archaeon Thermococcus kodakaraensis KOD1 and comparison with Pyrococcus genomes.</title>
        <authorList>
            <person name="Fukui T."/>
            <person name="Atomi H."/>
            <person name="Kanai T."/>
            <person name="Matsumi R."/>
            <person name="Fujiwara S."/>
            <person name="Imanaka T."/>
        </authorList>
    </citation>
    <scope>NUCLEOTIDE SEQUENCE [LARGE SCALE GENOMIC DNA]</scope>
    <source>
        <strain evidence="3">ATCC BAA-918 / JCM 12380 / KOD1</strain>
    </source>
</reference>
<dbReference type="Proteomes" id="UP000000536">
    <property type="component" value="Chromosome"/>
</dbReference>
<name>Q5JID3_THEKO</name>
<keyword evidence="3" id="KW-1185">Reference proteome</keyword>
<keyword evidence="1" id="KW-0812">Transmembrane</keyword>
<sequence>MLRSHFMPPRIRARRRDCSLQRLLHRLGGGSFRRRHLTSKLCPLYQPEWRIQTLQLRIPPRKEPQALSKHNLPNQRLRYPSVSARYFSDTIRGEYRRYLLTKVWFRNLGSGTFRINVPWELIAIYLESDTIYENGTYVPKLPLDVEVSWKGEEIDRTPALAEPPASYWIDISEEKPSGEVFVKVSGERAKFITKVYGYVIIPYQSYYPAIGGFPFIFPQHDGYRISIYSYFGNVEVEGEFLWNGSNFTLFKFTTSKGETKELYVKDGRVCYGKWTRRACGRYSLPRGALKLTVGFNRGSLWVWNDGTVYFKTKLDSLGIKSMEFLGGIPSEDIYAVSVYATDRVYEEKDSPLGRVSLALSFIAVVLSLAALLRSRKKG</sequence>
<accession>Q5JID3</accession>
<evidence type="ECO:0000313" key="2">
    <source>
        <dbReference type="EMBL" id="BAD85172.1"/>
    </source>
</evidence>
<gene>
    <name evidence="2" type="ordered locus">TK0983</name>
</gene>
<dbReference type="PATRIC" id="fig|69014.16.peg.961"/>